<dbReference type="GO" id="GO:0016987">
    <property type="term" value="F:sigma factor activity"/>
    <property type="evidence" value="ECO:0007669"/>
    <property type="project" value="UniProtKB-KW"/>
</dbReference>
<dbReference type="NCBIfam" id="TIGR02980">
    <property type="entry name" value="SigBFG"/>
    <property type="match status" value="1"/>
</dbReference>
<sequence length="294" mass="32298">MVSDASMTMDGGVEATGSAQPAGAAGPTGPAVPNRRRAGSERHAHDREVARGLFARLAELESDPPARAAVRDRLVEMHLPLVEHLARRFRNRGEPLDDLIQVATIGLIKSVDRFDSDRGVEFSTYATPTIVGEIKRHFRDKGWAVRVPRRLQELRLALTSATAELSQRNGRSPTVAELAVQLGISEEEVLEGLESANAYSTLSLDVPDTDDDSPAVADTLGAEDDALEGVEYRESLKPLLEQLPPREKKILLLRFFGNMTQSQIAQEVGISQMHVSRLLARTLAQLRERLLVEE</sequence>
<dbReference type="CDD" id="cd06171">
    <property type="entry name" value="Sigma70_r4"/>
    <property type="match status" value="1"/>
</dbReference>
<dbReference type="PRINTS" id="PR00046">
    <property type="entry name" value="SIGMA70FCT"/>
</dbReference>
<dbReference type="Pfam" id="PF04542">
    <property type="entry name" value="Sigma70_r2"/>
    <property type="match status" value="1"/>
</dbReference>
<dbReference type="EMBL" id="MWQN01000001">
    <property type="protein sequence ID" value="OPC81185.1"/>
    <property type="molecule type" value="Genomic_DNA"/>
</dbReference>
<name>A0A1T3NWN7_9ACTN</name>
<dbReference type="AlphaFoldDB" id="A0A1T3NWN7"/>
<dbReference type="OrthoDB" id="9804285at2"/>
<gene>
    <name evidence="9" type="ORF">B4N89_09695</name>
</gene>
<dbReference type="InterPro" id="IPR007627">
    <property type="entry name" value="RNA_pol_sigma70_r2"/>
</dbReference>
<dbReference type="Gene3D" id="1.10.10.10">
    <property type="entry name" value="Winged helix-like DNA-binding domain superfamily/Winged helix DNA-binding domain"/>
    <property type="match status" value="2"/>
</dbReference>
<dbReference type="NCBIfam" id="TIGR02937">
    <property type="entry name" value="sigma70-ECF"/>
    <property type="match status" value="1"/>
</dbReference>
<dbReference type="PANTHER" id="PTHR30385">
    <property type="entry name" value="SIGMA FACTOR F FLAGELLAR"/>
    <property type="match status" value="1"/>
</dbReference>
<evidence type="ECO:0000256" key="2">
    <source>
        <dbReference type="ARBA" id="ARBA00023082"/>
    </source>
</evidence>
<dbReference type="SUPFAM" id="SSF88946">
    <property type="entry name" value="Sigma2 domain of RNA polymerase sigma factors"/>
    <property type="match status" value="1"/>
</dbReference>
<keyword evidence="10" id="KW-1185">Reference proteome</keyword>
<organism evidence="9 10">
    <name type="scientific">Embleya scabrispora</name>
    <dbReference type="NCBI Taxonomy" id="159449"/>
    <lineage>
        <taxon>Bacteria</taxon>
        <taxon>Bacillati</taxon>
        <taxon>Actinomycetota</taxon>
        <taxon>Actinomycetes</taxon>
        <taxon>Kitasatosporales</taxon>
        <taxon>Streptomycetaceae</taxon>
        <taxon>Embleya</taxon>
    </lineage>
</organism>
<evidence type="ECO:0000259" key="6">
    <source>
        <dbReference type="Pfam" id="PF04539"/>
    </source>
</evidence>
<feature type="domain" description="RNA polymerase sigma-70 region 4" evidence="8">
    <location>
        <begin position="239"/>
        <end position="288"/>
    </location>
</feature>
<feature type="domain" description="RNA polymerase sigma-70 region 3" evidence="6">
    <location>
        <begin position="155"/>
        <end position="214"/>
    </location>
</feature>
<dbReference type="STRING" id="159449.B4N89_09695"/>
<dbReference type="InterPro" id="IPR013325">
    <property type="entry name" value="RNA_pol_sigma_r2"/>
</dbReference>
<evidence type="ECO:0000256" key="5">
    <source>
        <dbReference type="SAM" id="MobiDB-lite"/>
    </source>
</evidence>
<dbReference type="Pfam" id="PF04539">
    <property type="entry name" value="Sigma70_r3"/>
    <property type="match status" value="1"/>
</dbReference>
<dbReference type="InterPro" id="IPR007624">
    <property type="entry name" value="RNA_pol_sigma70_r3"/>
</dbReference>
<keyword evidence="4" id="KW-0804">Transcription</keyword>
<evidence type="ECO:0000256" key="3">
    <source>
        <dbReference type="ARBA" id="ARBA00023125"/>
    </source>
</evidence>
<evidence type="ECO:0000313" key="10">
    <source>
        <dbReference type="Proteomes" id="UP000190037"/>
    </source>
</evidence>
<feature type="domain" description="RNA polymerase sigma-70 region 2" evidence="7">
    <location>
        <begin position="74"/>
        <end position="143"/>
    </location>
</feature>
<dbReference type="Gene3D" id="1.20.120.1810">
    <property type="match status" value="1"/>
</dbReference>
<dbReference type="SUPFAM" id="SSF88659">
    <property type="entry name" value="Sigma3 and sigma4 domains of RNA polymerase sigma factors"/>
    <property type="match status" value="2"/>
</dbReference>
<proteinExistence type="predicted"/>
<dbReference type="InterPro" id="IPR036388">
    <property type="entry name" value="WH-like_DNA-bd_sf"/>
</dbReference>
<keyword evidence="1" id="KW-0805">Transcription regulation</keyword>
<feature type="region of interest" description="Disordered" evidence="5">
    <location>
        <begin position="1"/>
        <end position="45"/>
    </location>
</feature>
<dbReference type="GO" id="GO:0006352">
    <property type="term" value="P:DNA-templated transcription initiation"/>
    <property type="evidence" value="ECO:0007669"/>
    <property type="project" value="InterPro"/>
</dbReference>
<evidence type="ECO:0000313" key="9">
    <source>
        <dbReference type="EMBL" id="OPC81185.1"/>
    </source>
</evidence>
<dbReference type="RefSeq" id="WP_078975490.1">
    <property type="nucleotide sequence ID" value="NZ_MWQN01000001.1"/>
</dbReference>
<dbReference type="PANTHER" id="PTHR30385:SF4">
    <property type="entry name" value="RNA POLYMERASE SIGMA-E FACTOR"/>
    <property type="match status" value="1"/>
</dbReference>
<keyword evidence="3" id="KW-0238">DNA-binding</keyword>
<dbReference type="InterPro" id="IPR007630">
    <property type="entry name" value="RNA_pol_sigma70_r4"/>
</dbReference>
<dbReference type="GO" id="GO:0003677">
    <property type="term" value="F:DNA binding"/>
    <property type="evidence" value="ECO:0007669"/>
    <property type="project" value="UniProtKB-KW"/>
</dbReference>
<dbReference type="Proteomes" id="UP000190037">
    <property type="component" value="Unassembled WGS sequence"/>
</dbReference>
<dbReference type="Pfam" id="PF04545">
    <property type="entry name" value="Sigma70_r4"/>
    <property type="match status" value="1"/>
</dbReference>
<accession>A0A1T3NWN7</accession>
<evidence type="ECO:0000256" key="1">
    <source>
        <dbReference type="ARBA" id="ARBA00023015"/>
    </source>
</evidence>
<dbReference type="InterPro" id="IPR013324">
    <property type="entry name" value="RNA_pol_sigma_r3/r4-like"/>
</dbReference>
<evidence type="ECO:0000259" key="7">
    <source>
        <dbReference type="Pfam" id="PF04542"/>
    </source>
</evidence>
<keyword evidence="2" id="KW-0731">Sigma factor</keyword>
<dbReference type="eggNOG" id="COG1191">
    <property type="taxonomic scope" value="Bacteria"/>
</dbReference>
<evidence type="ECO:0000259" key="8">
    <source>
        <dbReference type="Pfam" id="PF04545"/>
    </source>
</evidence>
<dbReference type="InterPro" id="IPR014322">
    <property type="entry name" value="RNA_pol_sigma-B/F/G"/>
</dbReference>
<evidence type="ECO:0000256" key="4">
    <source>
        <dbReference type="ARBA" id="ARBA00023163"/>
    </source>
</evidence>
<dbReference type="InterPro" id="IPR000943">
    <property type="entry name" value="RNA_pol_sigma70"/>
</dbReference>
<reference evidence="9 10" key="1">
    <citation type="submission" date="2017-03" db="EMBL/GenBank/DDBJ databases">
        <title>Draft genome sequence of Streptomyces scabrisporus NF3, endophyte isolated from Amphipterygium adstringens.</title>
        <authorList>
            <person name="Vazquez M."/>
            <person name="Ceapa C.D."/>
            <person name="Rodriguez Luna D."/>
            <person name="Sanchez Esquivel S."/>
        </authorList>
    </citation>
    <scope>NUCLEOTIDE SEQUENCE [LARGE SCALE GENOMIC DNA]</scope>
    <source>
        <strain evidence="9 10">NF3</strain>
    </source>
</reference>
<protein>
    <submittedName>
        <fullName evidence="9">B/F/G family RNA polymerase sigma-70 factor</fullName>
    </submittedName>
</protein>
<dbReference type="InterPro" id="IPR014284">
    <property type="entry name" value="RNA_pol_sigma-70_dom"/>
</dbReference>
<feature type="compositionally biased region" description="Low complexity" evidence="5">
    <location>
        <begin position="15"/>
        <end position="33"/>
    </location>
</feature>
<comment type="caution">
    <text evidence="9">The sequence shown here is derived from an EMBL/GenBank/DDBJ whole genome shotgun (WGS) entry which is preliminary data.</text>
</comment>